<dbReference type="FunFam" id="3.40.50.300:FF:000016">
    <property type="entry name" value="Oligopeptide ABC transporter ATP-binding component"/>
    <property type="match status" value="1"/>
</dbReference>
<dbReference type="CDD" id="cd03257">
    <property type="entry name" value="ABC_NikE_OppD_transporters"/>
    <property type="match status" value="1"/>
</dbReference>
<sequence length="328" mass="36380">MNSLISEERPLLEVKGLTKYYPFKIGPFSKKTGYVRAVDGLSFSVHKGETLGIVGESGCGKSTAGQLILQLQEPTAGEVWFDQRKLTGLGGKELRKVRADLQMIFQDPYASLNPRMKIKDAIAEPLLIHGLTDGAKLRSRIIELLETVGLSEHHLNRYPHEFSGGQRQRIGIARALALNPKLIICDEAVSALDVSIQAQILNLLKKLQKEYGLTYIFIAHGLASVKFVSEKIAVMYLGKIVELAQRDELFARPKHPYTKSLLSAIPVSHPRETKERIILQGDLPSPANPPGGCSFHTRCSFVQDICRKEAPAFQQHTDKHGVACHFPL</sequence>
<evidence type="ECO:0000256" key="1">
    <source>
        <dbReference type="ARBA" id="ARBA00005417"/>
    </source>
</evidence>
<dbReference type="SUPFAM" id="SSF52540">
    <property type="entry name" value="P-loop containing nucleoside triphosphate hydrolases"/>
    <property type="match status" value="1"/>
</dbReference>
<keyword evidence="3" id="KW-0547">Nucleotide-binding</keyword>
<comment type="similarity">
    <text evidence="1">Belongs to the ABC transporter superfamily.</text>
</comment>
<dbReference type="GO" id="GO:0055085">
    <property type="term" value="P:transmembrane transport"/>
    <property type="evidence" value="ECO:0007669"/>
    <property type="project" value="UniProtKB-ARBA"/>
</dbReference>
<evidence type="ECO:0000313" key="6">
    <source>
        <dbReference type="EMBL" id="SFE60960.1"/>
    </source>
</evidence>
<accession>A0A1I2C059</accession>
<dbReference type="InterPro" id="IPR027417">
    <property type="entry name" value="P-loop_NTPase"/>
</dbReference>
<dbReference type="NCBIfam" id="TIGR01727">
    <property type="entry name" value="oligo_HPY"/>
    <property type="match status" value="1"/>
</dbReference>
<dbReference type="InterPro" id="IPR017871">
    <property type="entry name" value="ABC_transporter-like_CS"/>
</dbReference>
<dbReference type="InterPro" id="IPR003593">
    <property type="entry name" value="AAA+_ATPase"/>
</dbReference>
<dbReference type="GO" id="GO:0005524">
    <property type="term" value="F:ATP binding"/>
    <property type="evidence" value="ECO:0007669"/>
    <property type="project" value="UniProtKB-KW"/>
</dbReference>
<evidence type="ECO:0000256" key="2">
    <source>
        <dbReference type="ARBA" id="ARBA00022448"/>
    </source>
</evidence>
<dbReference type="InterPro" id="IPR050319">
    <property type="entry name" value="ABC_transp_ATP-bind"/>
</dbReference>
<evidence type="ECO:0000259" key="5">
    <source>
        <dbReference type="PROSITE" id="PS50893"/>
    </source>
</evidence>
<dbReference type="PANTHER" id="PTHR43776">
    <property type="entry name" value="TRANSPORT ATP-BINDING PROTEIN"/>
    <property type="match status" value="1"/>
</dbReference>
<reference evidence="7" key="1">
    <citation type="submission" date="2016-10" db="EMBL/GenBank/DDBJ databases">
        <authorList>
            <person name="Varghese N."/>
            <person name="Submissions S."/>
        </authorList>
    </citation>
    <scope>NUCLEOTIDE SEQUENCE [LARGE SCALE GENOMIC DNA]</scope>
    <source>
        <strain evidence="7">CGMCC 1.10223</strain>
    </source>
</reference>
<dbReference type="OrthoDB" id="9802264at2"/>
<evidence type="ECO:0000313" key="7">
    <source>
        <dbReference type="Proteomes" id="UP000183410"/>
    </source>
</evidence>
<dbReference type="SMART" id="SM00382">
    <property type="entry name" value="AAA"/>
    <property type="match status" value="1"/>
</dbReference>
<dbReference type="RefSeq" id="WP_046232490.1">
    <property type="nucleotide sequence ID" value="NZ_FONN01000004.1"/>
</dbReference>
<dbReference type="PROSITE" id="PS50893">
    <property type="entry name" value="ABC_TRANSPORTER_2"/>
    <property type="match status" value="1"/>
</dbReference>
<proteinExistence type="inferred from homology"/>
<dbReference type="GO" id="GO:0015833">
    <property type="term" value="P:peptide transport"/>
    <property type="evidence" value="ECO:0007669"/>
    <property type="project" value="InterPro"/>
</dbReference>
<name>A0A1I2C059_9BACL</name>
<keyword evidence="2" id="KW-0813">Transport</keyword>
<dbReference type="AlphaFoldDB" id="A0A1I2C059"/>
<dbReference type="InterPro" id="IPR013563">
    <property type="entry name" value="Oligopep_ABC_C"/>
</dbReference>
<keyword evidence="4 6" id="KW-0067">ATP-binding</keyword>
<protein>
    <submittedName>
        <fullName evidence="6">Oligopeptide transport system ATP-binding protein</fullName>
    </submittedName>
</protein>
<dbReference type="EMBL" id="FONN01000004">
    <property type="protein sequence ID" value="SFE60960.1"/>
    <property type="molecule type" value="Genomic_DNA"/>
</dbReference>
<dbReference type="Gene3D" id="3.40.50.300">
    <property type="entry name" value="P-loop containing nucleotide triphosphate hydrolases"/>
    <property type="match status" value="1"/>
</dbReference>
<dbReference type="Pfam" id="PF00005">
    <property type="entry name" value="ABC_tran"/>
    <property type="match status" value="1"/>
</dbReference>
<gene>
    <name evidence="6" type="ORF">SAMN04487969_104148</name>
</gene>
<organism evidence="6 7">
    <name type="scientific">Paenibacillus algorifonticola</name>
    <dbReference type="NCBI Taxonomy" id="684063"/>
    <lineage>
        <taxon>Bacteria</taxon>
        <taxon>Bacillati</taxon>
        <taxon>Bacillota</taxon>
        <taxon>Bacilli</taxon>
        <taxon>Bacillales</taxon>
        <taxon>Paenibacillaceae</taxon>
        <taxon>Paenibacillus</taxon>
    </lineage>
</organism>
<dbReference type="InterPro" id="IPR003439">
    <property type="entry name" value="ABC_transporter-like_ATP-bd"/>
</dbReference>
<dbReference type="PROSITE" id="PS00211">
    <property type="entry name" value="ABC_TRANSPORTER_1"/>
    <property type="match status" value="1"/>
</dbReference>
<evidence type="ECO:0000256" key="3">
    <source>
        <dbReference type="ARBA" id="ARBA00022741"/>
    </source>
</evidence>
<dbReference type="Pfam" id="PF08352">
    <property type="entry name" value="oligo_HPY"/>
    <property type="match status" value="1"/>
</dbReference>
<keyword evidence="7" id="KW-1185">Reference proteome</keyword>
<dbReference type="Proteomes" id="UP000183410">
    <property type="component" value="Unassembled WGS sequence"/>
</dbReference>
<evidence type="ECO:0000256" key="4">
    <source>
        <dbReference type="ARBA" id="ARBA00022840"/>
    </source>
</evidence>
<feature type="domain" description="ABC transporter" evidence="5">
    <location>
        <begin position="12"/>
        <end position="262"/>
    </location>
</feature>
<dbReference type="GO" id="GO:0016887">
    <property type="term" value="F:ATP hydrolysis activity"/>
    <property type="evidence" value="ECO:0007669"/>
    <property type="project" value="InterPro"/>
</dbReference>